<protein>
    <recommendedName>
        <fullName evidence="1">Glycosyl hydrolase family 13 catalytic domain-containing protein</fullName>
    </recommendedName>
</protein>
<feature type="domain" description="Glycosyl hydrolase family 13 catalytic" evidence="1">
    <location>
        <begin position="2"/>
        <end position="253"/>
    </location>
</feature>
<dbReference type="EMBL" id="NEVH01019373">
    <property type="protein sequence ID" value="PNF22718.1"/>
    <property type="molecule type" value="Genomic_DNA"/>
</dbReference>
<sequence length="347" mass="37875">MFWLDLGVSGLQLEKVEYLLEDPSRQDEVPRAPPGATHDEYDFYNHARTVNQPGIEDVLADWKKVVLNYTDGTKMLSVVGNVLVESLVDQKSNTSDVLVDLLQTNKGFLLLKNGFNASDLSKAIEKYLDKLPNNTRPTWQLTPPLSSRVASRLSSDFVDGLNMIAMLLPGTPITLYGEEIGMADASGIVEHPTRCVMSWSNATNAGFSDSAAPAYPTSNNYETVNVNSEASMAGSSLSVYKELVEARSTPSIMYGTSELAVISNDTVFAFTRIKSGNPGYLVALNTADKEITVSFNKLKHVPEELNVLIKSSNFNISGIRAKSKLNRDSVQLSARGALVATFVPKLE</sequence>
<dbReference type="GO" id="GO:1903801">
    <property type="term" value="P:L-leucine import across plasma membrane"/>
    <property type="evidence" value="ECO:0007669"/>
    <property type="project" value="TreeGrafter"/>
</dbReference>
<gene>
    <name evidence="2" type="ORF">B7P43_G07130</name>
</gene>
<dbReference type="InterPro" id="IPR013780">
    <property type="entry name" value="Glyco_hydro_b"/>
</dbReference>
<dbReference type="GO" id="GO:0005975">
    <property type="term" value="P:carbohydrate metabolic process"/>
    <property type="evidence" value="ECO:0007669"/>
    <property type="project" value="InterPro"/>
</dbReference>
<dbReference type="Gene3D" id="3.20.20.80">
    <property type="entry name" value="Glycosidases"/>
    <property type="match status" value="1"/>
</dbReference>
<dbReference type="GO" id="GO:0015173">
    <property type="term" value="F:aromatic amino acid transmembrane transporter activity"/>
    <property type="evidence" value="ECO:0007669"/>
    <property type="project" value="TreeGrafter"/>
</dbReference>
<evidence type="ECO:0000313" key="3">
    <source>
        <dbReference type="Proteomes" id="UP000235965"/>
    </source>
</evidence>
<name>A0A2J7Q2A8_9NEOP</name>
<dbReference type="GO" id="GO:0016323">
    <property type="term" value="C:basolateral plasma membrane"/>
    <property type="evidence" value="ECO:0007669"/>
    <property type="project" value="TreeGrafter"/>
</dbReference>
<comment type="caution">
    <text evidence="2">The sequence shown here is derived from an EMBL/GenBank/DDBJ whole genome shotgun (WGS) entry which is preliminary data.</text>
</comment>
<dbReference type="GO" id="GO:0016324">
    <property type="term" value="C:apical plasma membrane"/>
    <property type="evidence" value="ECO:0007669"/>
    <property type="project" value="TreeGrafter"/>
</dbReference>
<dbReference type="PANTHER" id="PTHR46673:SF1">
    <property type="entry name" value="4F2 CELL-SURFACE ANTIGEN HEAVY CHAIN"/>
    <property type="match status" value="1"/>
</dbReference>
<dbReference type="OrthoDB" id="204980at2759"/>
<dbReference type="InterPro" id="IPR042280">
    <property type="entry name" value="SLC3A2"/>
</dbReference>
<dbReference type="InterPro" id="IPR006047">
    <property type="entry name" value="GH13_cat_dom"/>
</dbReference>
<dbReference type="GO" id="GO:0015823">
    <property type="term" value="P:phenylalanine transport"/>
    <property type="evidence" value="ECO:0007669"/>
    <property type="project" value="TreeGrafter"/>
</dbReference>
<dbReference type="Gene3D" id="2.60.40.1180">
    <property type="entry name" value="Golgi alpha-mannosidase II"/>
    <property type="match status" value="1"/>
</dbReference>
<dbReference type="GO" id="GO:0015190">
    <property type="term" value="F:L-leucine transmembrane transporter activity"/>
    <property type="evidence" value="ECO:0007669"/>
    <property type="project" value="TreeGrafter"/>
</dbReference>
<reference evidence="2 3" key="1">
    <citation type="submission" date="2017-12" db="EMBL/GenBank/DDBJ databases">
        <title>Hemimetabolous genomes reveal molecular basis of termite eusociality.</title>
        <authorList>
            <person name="Harrison M.C."/>
            <person name="Jongepier E."/>
            <person name="Robertson H.M."/>
            <person name="Arning N."/>
            <person name="Bitard-Feildel T."/>
            <person name="Chao H."/>
            <person name="Childers C.P."/>
            <person name="Dinh H."/>
            <person name="Doddapaneni H."/>
            <person name="Dugan S."/>
            <person name="Gowin J."/>
            <person name="Greiner C."/>
            <person name="Han Y."/>
            <person name="Hu H."/>
            <person name="Hughes D.S.T."/>
            <person name="Huylmans A.-K."/>
            <person name="Kemena C."/>
            <person name="Kremer L.P.M."/>
            <person name="Lee S.L."/>
            <person name="Lopez-Ezquerra A."/>
            <person name="Mallet L."/>
            <person name="Monroy-Kuhn J.M."/>
            <person name="Moser A."/>
            <person name="Murali S.C."/>
            <person name="Muzny D.M."/>
            <person name="Otani S."/>
            <person name="Piulachs M.-D."/>
            <person name="Poelchau M."/>
            <person name="Qu J."/>
            <person name="Schaub F."/>
            <person name="Wada-Katsumata A."/>
            <person name="Worley K.C."/>
            <person name="Xie Q."/>
            <person name="Ylla G."/>
            <person name="Poulsen M."/>
            <person name="Gibbs R.A."/>
            <person name="Schal C."/>
            <person name="Richards S."/>
            <person name="Belles X."/>
            <person name="Korb J."/>
            <person name="Bornberg-Bauer E."/>
        </authorList>
    </citation>
    <scope>NUCLEOTIDE SEQUENCE [LARGE SCALE GENOMIC DNA]</scope>
    <source>
        <tissue evidence="2">Whole body</tissue>
    </source>
</reference>
<dbReference type="AlphaFoldDB" id="A0A2J7Q2A8"/>
<dbReference type="GO" id="GO:1904273">
    <property type="term" value="P:L-alanine import across plasma membrane"/>
    <property type="evidence" value="ECO:0007669"/>
    <property type="project" value="TreeGrafter"/>
</dbReference>
<dbReference type="SUPFAM" id="SSF51445">
    <property type="entry name" value="(Trans)glycosidases"/>
    <property type="match status" value="1"/>
</dbReference>
<dbReference type="GO" id="GO:0015180">
    <property type="term" value="F:L-alanine transmembrane transporter activity"/>
    <property type="evidence" value="ECO:0007669"/>
    <property type="project" value="TreeGrafter"/>
</dbReference>
<proteinExistence type="predicted"/>
<dbReference type="Proteomes" id="UP000235965">
    <property type="component" value="Unassembled WGS sequence"/>
</dbReference>
<evidence type="ECO:0000313" key="2">
    <source>
        <dbReference type="EMBL" id="PNF22718.1"/>
    </source>
</evidence>
<evidence type="ECO:0000259" key="1">
    <source>
        <dbReference type="Pfam" id="PF00128"/>
    </source>
</evidence>
<dbReference type="Pfam" id="PF00128">
    <property type="entry name" value="Alpha-amylase"/>
    <property type="match status" value="1"/>
</dbReference>
<keyword evidence="3" id="KW-1185">Reference proteome</keyword>
<dbReference type="PANTHER" id="PTHR46673">
    <property type="entry name" value="4F2 CELL-SURFACE ANTIGEN HEAVY CHAIN"/>
    <property type="match status" value="1"/>
</dbReference>
<accession>A0A2J7Q2A8</accession>
<dbReference type="InterPro" id="IPR017853">
    <property type="entry name" value="GH"/>
</dbReference>
<organism evidence="2 3">
    <name type="scientific">Cryptotermes secundus</name>
    <dbReference type="NCBI Taxonomy" id="105785"/>
    <lineage>
        <taxon>Eukaryota</taxon>
        <taxon>Metazoa</taxon>
        <taxon>Ecdysozoa</taxon>
        <taxon>Arthropoda</taxon>
        <taxon>Hexapoda</taxon>
        <taxon>Insecta</taxon>
        <taxon>Pterygota</taxon>
        <taxon>Neoptera</taxon>
        <taxon>Polyneoptera</taxon>
        <taxon>Dictyoptera</taxon>
        <taxon>Blattodea</taxon>
        <taxon>Blattoidea</taxon>
        <taxon>Termitoidae</taxon>
        <taxon>Kalotermitidae</taxon>
        <taxon>Cryptotermitinae</taxon>
        <taxon>Cryptotermes</taxon>
    </lineage>
</organism>